<dbReference type="STRING" id="104421.E2AEG6"/>
<feature type="binding site" description="axial binding residue" evidence="13">
    <location>
        <position position="447"/>
    </location>
    <ligand>
        <name>heme</name>
        <dbReference type="ChEBI" id="CHEBI:30413"/>
    </ligand>
    <ligandPart>
        <name>Fe</name>
        <dbReference type="ChEBI" id="CHEBI:18248"/>
    </ligandPart>
</feature>
<feature type="transmembrane region" description="Helical" evidence="15">
    <location>
        <begin position="216"/>
        <end position="236"/>
    </location>
</feature>
<keyword evidence="5 13" id="KW-0349">Heme</keyword>
<protein>
    <submittedName>
        <fullName evidence="16">Probable cytochrome P450 6a13</fullName>
    </submittedName>
</protein>
<dbReference type="PRINTS" id="PR00463">
    <property type="entry name" value="EP450I"/>
</dbReference>
<evidence type="ECO:0000256" key="1">
    <source>
        <dbReference type="ARBA" id="ARBA00001971"/>
    </source>
</evidence>
<dbReference type="GO" id="GO:0020037">
    <property type="term" value="F:heme binding"/>
    <property type="evidence" value="ECO:0007669"/>
    <property type="project" value="InterPro"/>
</dbReference>
<evidence type="ECO:0000256" key="15">
    <source>
        <dbReference type="SAM" id="Phobius"/>
    </source>
</evidence>
<dbReference type="EMBL" id="GL438838">
    <property type="protein sequence ID" value="EFN68177.1"/>
    <property type="molecule type" value="Genomic_DNA"/>
</dbReference>
<comment type="similarity">
    <text evidence="4 14">Belongs to the cytochrome P450 family.</text>
</comment>
<dbReference type="FunCoup" id="E2AEG6">
    <property type="interactions" value="15"/>
</dbReference>
<evidence type="ECO:0000256" key="3">
    <source>
        <dbReference type="ARBA" id="ARBA00004406"/>
    </source>
</evidence>
<dbReference type="InterPro" id="IPR050476">
    <property type="entry name" value="Insect_CytP450_Detox"/>
</dbReference>
<keyword evidence="10 13" id="KW-0408">Iron</keyword>
<dbReference type="InParanoid" id="E2AEG6"/>
<reference evidence="16 17" key="1">
    <citation type="journal article" date="2010" name="Science">
        <title>Genomic comparison of the ants Camponotus floridanus and Harpegnathos saltator.</title>
        <authorList>
            <person name="Bonasio R."/>
            <person name="Zhang G."/>
            <person name="Ye C."/>
            <person name="Mutti N.S."/>
            <person name="Fang X."/>
            <person name="Qin N."/>
            <person name="Donahue G."/>
            <person name="Yang P."/>
            <person name="Li Q."/>
            <person name="Li C."/>
            <person name="Zhang P."/>
            <person name="Huang Z."/>
            <person name="Berger S.L."/>
            <person name="Reinberg D."/>
            <person name="Wang J."/>
            <person name="Liebig J."/>
        </authorList>
    </citation>
    <scope>NUCLEOTIDE SEQUENCE [LARGE SCALE GENOMIC DNA]</scope>
    <source>
        <strain evidence="17">C129</strain>
    </source>
</reference>
<evidence type="ECO:0000256" key="14">
    <source>
        <dbReference type="RuleBase" id="RU000461"/>
    </source>
</evidence>
<proteinExistence type="inferred from homology"/>
<dbReference type="AlphaFoldDB" id="E2AEG6"/>
<evidence type="ECO:0000256" key="8">
    <source>
        <dbReference type="ARBA" id="ARBA00022848"/>
    </source>
</evidence>
<evidence type="ECO:0000256" key="12">
    <source>
        <dbReference type="ARBA" id="ARBA00023136"/>
    </source>
</evidence>
<dbReference type="OrthoDB" id="2789670at2759"/>
<dbReference type="GO" id="GO:0004497">
    <property type="term" value="F:monooxygenase activity"/>
    <property type="evidence" value="ECO:0007669"/>
    <property type="project" value="UniProtKB-KW"/>
</dbReference>
<dbReference type="InterPro" id="IPR036396">
    <property type="entry name" value="Cyt_P450_sf"/>
</dbReference>
<keyword evidence="17" id="KW-1185">Reference proteome</keyword>
<keyword evidence="7" id="KW-0256">Endoplasmic reticulum</keyword>
<evidence type="ECO:0000313" key="17">
    <source>
        <dbReference type="Proteomes" id="UP000000311"/>
    </source>
</evidence>
<keyword evidence="15" id="KW-0812">Transmembrane</keyword>
<dbReference type="CDD" id="cd11056">
    <property type="entry name" value="CYP6-like"/>
    <property type="match status" value="1"/>
</dbReference>
<evidence type="ECO:0000256" key="9">
    <source>
        <dbReference type="ARBA" id="ARBA00023002"/>
    </source>
</evidence>
<feature type="transmembrane region" description="Helical" evidence="15">
    <location>
        <begin position="6"/>
        <end position="21"/>
    </location>
</feature>
<gene>
    <name evidence="16" type="ORF">EAG_06166</name>
</gene>
<dbReference type="PANTHER" id="PTHR24292">
    <property type="entry name" value="CYTOCHROME P450"/>
    <property type="match status" value="1"/>
</dbReference>
<evidence type="ECO:0000256" key="11">
    <source>
        <dbReference type="ARBA" id="ARBA00023033"/>
    </source>
</evidence>
<evidence type="ECO:0000256" key="5">
    <source>
        <dbReference type="ARBA" id="ARBA00022617"/>
    </source>
</evidence>
<evidence type="ECO:0000256" key="10">
    <source>
        <dbReference type="ARBA" id="ARBA00023004"/>
    </source>
</evidence>
<dbReference type="Pfam" id="PF00067">
    <property type="entry name" value="p450"/>
    <property type="match status" value="1"/>
</dbReference>
<dbReference type="PANTHER" id="PTHR24292:SF54">
    <property type="entry name" value="CYP9F3-RELATED"/>
    <property type="match status" value="1"/>
</dbReference>
<comment type="subcellular location">
    <subcellularLocation>
        <location evidence="3">Endoplasmic reticulum membrane</location>
        <topology evidence="3">Peripheral membrane protein</topology>
    </subcellularLocation>
    <subcellularLocation>
        <location evidence="2">Microsome membrane</location>
        <topology evidence="2">Peripheral membrane protein</topology>
    </subcellularLocation>
</comment>
<dbReference type="PRINTS" id="PR00385">
    <property type="entry name" value="P450"/>
</dbReference>
<dbReference type="InterPro" id="IPR001128">
    <property type="entry name" value="Cyt_P450"/>
</dbReference>
<keyword evidence="11 14" id="KW-0503">Monooxygenase</keyword>
<dbReference type="InterPro" id="IPR017972">
    <property type="entry name" value="Cyt_P450_CS"/>
</dbReference>
<dbReference type="FunFam" id="1.10.630.10:FF:000042">
    <property type="entry name" value="Cytochrome P450"/>
    <property type="match status" value="1"/>
</dbReference>
<dbReference type="GO" id="GO:0016705">
    <property type="term" value="F:oxidoreductase activity, acting on paired donors, with incorporation or reduction of molecular oxygen"/>
    <property type="evidence" value="ECO:0007669"/>
    <property type="project" value="InterPro"/>
</dbReference>
<keyword evidence="15" id="KW-1133">Transmembrane helix</keyword>
<evidence type="ECO:0000256" key="2">
    <source>
        <dbReference type="ARBA" id="ARBA00004174"/>
    </source>
</evidence>
<evidence type="ECO:0000256" key="7">
    <source>
        <dbReference type="ARBA" id="ARBA00022824"/>
    </source>
</evidence>
<evidence type="ECO:0000313" key="16">
    <source>
        <dbReference type="EMBL" id="EFN68177.1"/>
    </source>
</evidence>
<keyword evidence="9 14" id="KW-0560">Oxidoreductase</keyword>
<organism evidence="17">
    <name type="scientific">Camponotus floridanus</name>
    <name type="common">Florida carpenter ant</name>
    <dbReference type="NCBI Taxonomy" id="104421"/>
    <lineage>
        <taxon>Eukaryota</taxon>
        <taxon>Metazoa</taxon>
        <taxon>Ecdysozoa</taxon>
        <taxon>Arthropoda</taxon>
        <taxon>Hexapoda</taxon>
        <taxon>Insecta</taxon>
        <taxon>Pterygota</taxon>
        <taxon>Neoptera</taxon>
        <taxon>Endopterygota</taxon>
        <taxon>Hymenoptera</taxon>
        <taxon>Apocrita</taxon>
        <taxon>Aculeata</taxon>
        <taxon>Formicoidea</taxon>
        <taxon>Formicidae</taxon>
        <taxon>Formicinae</taxon>
        <taxon>Camponotus</taxon>
    </lineage>
</organism>
<evidence type="ECO:0000256" key="4">
    <source>
        <dbReference type="ARBA" id="ARBA00010617"/>
    </source>
</evidence>
<dbReference type="GO" id="GO:0005506">
    <property type="term" value="F:iron ion binding"/>
    <property type="evidence" value="ECO:0007669"/>
    <property type="project" value="InterPro"/>
</dbReference>
<keyword evidence="12 15" id="KW-0472">Membrane</keyword>
<keyword evidence="8" id="KW-0492">Microsome</keyword>
<keyword evidence="6 13" id="KW-0479">Metal-binding</keyword>
<feature type="non-terminal residue" evidence="16">
    <location>
        <position position="499"/>
    </location>
</feature>
<name>E2AEG6_CAMFO</name>
<dbReference type="PROSITE" id="PS00086">
    <property type="entry name" value="CYTOCHROME_P450"/>
    <property type="match status" value="1"/>
</dbReference>
<dbReference type="Gene3D" id="1.10.630.10">
    <property type="entry name" value="Cytochrome P450"/>
    <property type="match status" value="1"/>
</dbReference>
<evidence type="ECO:0000256" key="13">
    <source>
        <dbReference type="PIRSR" id="PIRSR602401-1"/>
    </source>
</evidence>
<accession>E2AEG6</accession>
<dbReference type="GO" id="GO:0005789">
    <property type="term" value="C:endoplasmic reticulum membrane"/>
    <property type="evidence" value="ECO:0007669"/>
    <property type="project" value="UniProtKB-SubCell"/>
</dbReference>
<comment type="cofactor">
    <cofactor evidence="1 13">
        <name>heme</name>
        <dbReference type="ChEBI" id="CHEBI:30413"/>
    </cofactor>
</comment>
<dbReference type="InterPro" id="IPR002401">
    <property type="entry name" value="Cyt_P450_E_grp-I"/>
</dbReference>
<dbReference type="Proteomes" id="UP000000311">
    <property type="component" value="Unassembled WGS sequence"/>
</dbReference>
<evidence type="ECO:0000256" key="6">
    <source>
        <dbReference type="ARBA" id="ARBA00022723"/>
    </source>
</evidence>
<dbReference type="OMA" id="MIKQCTE"/>
<dbReference type="SUPFAM" id="SSF48264">
    <property type="entry name" value="Cytochrome P450"/>
    <property type="match status" value="1"/>
</dbReference>
<sequence length="499" mass="57404">MDIVLISLILAAFIALYFYLVQKNKYWQNRGVFCADGVLPGVGHMLSVLCMRTTFVESCYKIYQNNRSRSMVGIYKIMSPLLIVLEPDLVKTVLQTNFASFHLNAIKINPDLDLLMSKHPFFSHGDKWLIGRKRLTYAFSSMRLKILLESVKSVCVMLENYLDNKLKKTGKVELELKDLCSRYTTQVAAAAGFGVDGFCFDDEKPDKSFRKIGKQVLEPSVLNIIKFMFIFVIPPLNKIFKMSIVPKHIDRFFRTLVADLMQQRREEKIPRNDFLHLMAELERISDEKFDLEMLTSNILTFFIDSYGTSSTAMSFVGFQLANHPKVQEKLRKEVMTVLDKYDDMITYDGLKEMTYMDQVLNESMRLVPVLGSMIKQCTEECELRGSDGVVCRVEPGTEILIPTQALHNDPRYWKDPEVFDPERFSSDKKHNIQKFTFLPFSEGPRNCVGMRMAQLQVKAGLTAILRKYSLELSPRTQIPLKMLPGIISSPKGGLWVFFR</sequence>